<protein>
    <submittedName>
        <fullName evidence="2">Uncharacterized protein</fullName>
    </submittedName>
</protein>
<name>A0AAW2JD08_SESRA</name>
<evidence type="ECO:0000256" key="1">
    <source>
        <dbReference type="SAM" id="MobiDB-lite"/>
    </source>
</evidence>
<feature type="region of interest" description="Disordered" evidence="1">
    <location>
        <begin position="1"/>
        <end position="57"/>
    </location>
</feature>
<comment type="caution">
    <text evidence="2">The sequence shown here is derived from an EMBL/GenBank/DDBJ whole genome shotgun (WGS) entry which is preliminary data.</text>
</comment>
<reference evidence="2" key="2">
    <citation type="journal article" date="2024" name="Plant">
        <title>Genomic evolution and insights into agronomic trait innovations of Sesamum species.</title>
        <authorList>
            <person name="Miao H."/>
            <person name="Wang L."/>
            <person name="Qu L."/>
            <person name="Liu H."/>
            <person name="Sun Y."/>
            <person name="Le M."/>
            <person name="Wang Q."/>
            <person name="Wei S."/>
            <person name="Zheng Y."/>
            <person name="Lin W."/>
            <person name="Duan Y."/>
            <person name="Cao H."/>
            <person name="Xiong S."/>
            <person name="Wang X."/>
            <person name="Wei L."/>
            <person name="Li C."/>
            <person name="Ma Q."/>
            <person name="Ju M."/>
            <person name="Zhao R."/>
            <person name="Li G."/>
            <person name="Mu C."/>
            <person name="Tian Q."/>
            <person name="Mei H."/>
            <person name="Zhang T."/>
            <person name="Gao T."/>
            <person name="Zhang H."/>
        </authorList>
    </citation>
    <scope>NUCLEOTIDE SEQUENCE</scope>
    <source>
        <strain evidence="2">G02</strain>
    </source>
</reference>
<feature type="compositionally biased region" description="Low complexity" evidence="1">
    <location>
        <begin position="38"/>
        <end position="57"/>
    </location>
</feature>
<dbReference type="EMBL" id="JACGWJ010000535">
    <property type="protein sequence ID" value="KAL0291443.1"/>
    <property type="molecule type" value="Genomic_DNA"/>
</dbReference>
<proteinExistence type="predicted"/>
<sequence length="57" mass="5942">MSSQGGGRRRSKQIWAEGEKARLAEGGSRCGGARQERSGQQGANDNGSGSGSSCMRR</sequence>
<evidence type="ECO:0000313" key="2">
    <source>
        <dbReference type="EMBL" id="KAL0291443.1"/>
    </source>
</evidence>
<dbReference type="AlphaFoldDB" id="A0AAW2JD08"/>
<reference evidence="2" key="1">
    <citation type="submission" date="2020-06" db="EMBL/GenBank/DDBJ databases">
        <authorList>
            <person name="Li T."/>
            <person name="Hu X."/>
            <person name="Zhang T."/>
            <person name="Song X."/>
            <person name="Zhang H."/>
            <person name="Dai N."/>
            <person name="Sheng W."/>
            <person name="Hou X."/>
            <person name="Wei L."/>
        </authorList>
    </citation>
    <scope>NUCLEOTIDE SEQUENCE</scope>
    <source>
        <strain evidence="2">G02</strain>
        <tissue evidence="2">Leaf</tissue>
    </source>
</reference>
<accession>A0AAW2JD08</accession>
<gene>
    <name evidence="2" type="ORF">Sradi_7026400</name>
</gene>
<organism evidence="2">
    <name type="scientific">Sesamum radiatum</name>
    <name type="common">Black benniseed</name>
    <dbReference type="NCBI Taxonomy" id="300843"/>
    <lineage>
        <taxon>Eukaryota</taxon>
        <taxon>Viridiplantae</taxon>
        <taxon>Streptophyta</taxon>
        <taxon>Embryophyta</taxon>
        <taxon>Tracheophyta</taxon>
        <taxon>Spermatophyta</taxon>
        <taxon>Magnoliopsida</taxon>
        <taxon>eudicotyledons</taxon>
        <taxon>Gunneridae</taxon>
        <taxon>Pentapetalae</taxon>
        <taxon>asterids</taxon>
        <taxon>lamiids</taxon>
        <taxon>Lamiales</taxon>
        <taxon>Pedaliaceae</taxon>
        <taxon>Sesamum</taxon>
    </lineage>
</organism>